<evidence type="ECO:0000256" key="2">
    <source>
        <dbReference type="ARBA" id="ARBA00022448"/>
    </source>
</evidence>
<evidence type="ECO:0000256" key="4">
    <source>
        <dbReference type="ARBA" id="ARBA00026169"/>
    </source>
</evidence>
<gene>
    <name evidence="8" type="ORF">TTEB3V08_LOCUS10302</name>
</gene>
<dbReference type="SUPFAM" id="SSF74788">
    <property type="entry name" value="Cullin repeat-like"/>
    <property type="match status" value="1"/>
</dbReference>
<dbReference type="GO" id="GO:0005546">
    <property type="term" value="F:phosphatidylinositol-4,5-bisphosphate binding"/>
    <property type="evidence" value="ECO:0007669"/>
    <property type="project" value="InterPro"/>
</dbReference>
<evidence type="ECO:0000259" key="7">
    <source>
        <dbReference type="Pfam" id="PF03081"/>
    </source>
</evidence>
<dbReference type="Gene3D" id="1.20.1280.170">
    <property type="entry name" value="Exocyst complex component Exo70"/>
    <property type="match status" value="2"/>
</dbReference>
<proteinExistence type="inferred from homology"/>
<evidence type="ECO:0000256" key="1">
    <source>
        <dbReference type="ARBA" id="ARBA00006756"/>
    </source>
</evidence>
<feature type="region of interest" description="Disordered" evidence="6">
    <location>
        <begin position="374"/>
        <end position="409"/>
    </location>
</feature>
<keyword evidence="3 5" id="KW-0268">Exocytosis</keyword>
<name>A0A7R9IQA5_9NEOP</name>
<comment type="similarity">
    <text evidence="1 5">Belongs to the EXO70 family.</text>
</comment>
<comment type="function">
    <text evidence="5">Component of the exocyst complex involved in the docking of exocytic vesicles with fusion sites on the plasma membrane.</text>
</comment>
<dbReference type="PANTHER" id="PTHR12542:SF41">
    <property type="entry name" value="EXOCYST COMPLEX COMPONENT 7"/>
    <property type="match status" value="1"/>
</dbReference>
<dbReference type="Pfam" id="PF20669">
    <property type="entry name" value="Exo70_N"/>
    <property type="match status" value="1"/>
</dbReference>
<evidence type="ECO:0000256" key="5">
    <source>
        <dbReference type="RuleBase" id="RU365026"/>
    </source>
</evidence>
<evidence type="ECO:0000256" key="6">
    <source>
        <dbReference type="SAM" id="MobiDB-lite"/>
    </source>
</evidence>
<dbReference type="GO" id="GO:0006887">
    <property type="term" value="P:exocytosis"/>
    <property type="evidence" value="ECO:0007669"/>
    <property type="project" value="UniProtKB-KW"/>
</dbReference>
<dbReference type="GO" id="GO:0000145">
    <property type="term" value="C:exocyst"/>
    <property type="evidence" value="ECO:0007669"/>
    <property type="project" value="InterPro"/>
</dbReference>
<dbReference type="PANTHER" id="PTHR12542">
    <property type="entry name" value="EXOCYST COMPLEX PROTEIN EXO70"/>
    <property type="match status" value="1"/>
</dbReference>
<dbReference type="GO" id="GO:0015031">
    <property type="term" value="P:protein transport"/>
    <property type="evidence" value="ECO:0007669"/>
    <property type="project" value="UniProtKB-KW"/>
</dbReference>
<dbReference type="Pfam" id="PF03081">
    <property type="entry name" value="Exo70_C"/>
    <property type="match status" value="1"/>
</dbReference>
<dbReference type="InterPro" id="IPR046364">
    <property type="entry name" value="Exo70_C"/>
</dbReference>
<organism evidence="8">
    <name type="scientific">Timema tahoe</name>
    <dbReference type="NCBI Taxonomy" id="61484"/>
    <lineage>
        <taxon>Eukaryota</taxon>
        <taxon>Metazoa</taxon>
        <taxon>Ecdysozoa</taxon>
        <taxon>Arthropoda</taxon>
        <taxon>Hexapoda</taxon>
        <taxon>Insecta</taxon>
        <taxon>Pterygota</taxon>
        <taxon>Neoptera</taxon>
        <taxon>Polyneoptera</taxon>
        <taxon>Phasmatodea</taxon>
        <taxon>Timematodea</taxon>
        <taxon>Timematoidea</taxon>
        <taxon>Timematidae</taxon>
        <taxon>Timema</taxon>
    </lineage>
</organism>
<keyword evidence="2 5" id="KW-0813">Transport</keyword>
<feature type="domain" description="Exocyst complex subunit Exo70 C-terminal" evidence="7">
    <location>
        <begin position="478"/>
        <end position="889"/>
    </location>
</feature>
<reference evidence="8" key="1">
    <citation type="submission" date="2020-11" db="EMBL/GenBank/DDBJ databases">
        <authorList>
            <person name="Tran Van P."/>
        </authorList>
    </citation>
    <scope>NUCLEOTIDE SEQUENCE</scope>
</reference>
<dbReference type="AlphaFoldDB" id="A0A7R9IQA5"/>
<dbReference type="InterPro" id="IPR004140">
    <property type="entry name" value="Exo70"/>
</dbReference>
<dbReference type="EMBL" id="OE006029">
    <property type="protein sequence ID" value="CAD7462409.1"/>
    <property type="molecule type" value="Genomic_DNA"/>
</dbReference>
<dbReference type="InterPro" id="IPR016159">
    <property type="entry name" value="Cullin_repeat-like_dom_sf"/>
</dbReference>
<sequence>MAALDAAMTSFPLRPITLNTTLLYQNLLQTLLDTRHHSDARINQMALACRACWELSNLNLLKERVDKSSQLTKGMVVILSTFEHRLARLEETILPVYNETGNLQRRQESILDRLAVWRPNSDPETLFCFIIIFTSWYVRLQTDRQTDREFLLLALWLRRESFTGPGGRQRPTAALVHQVVFKTPTYPSASLPRASLATAKVELERKPRDPDIEKTLSALDHVIGFYSVSQEVEPVIRAGPGSVANSGAGFDTFLKALDKLQMAQEYFEKNNPQSATLFNSGGDALNREFKELLFRHSKPVPPISLLDLVGTDDDTPGEETSTSSLNHFPDAVTAELTRIAEWLIVHGRDEYMNVYARVRANVLLKSLQHLKEQQKTASGGSMQGVAAASSPMVRQKFQSRHETPSRRASKRLQHVFEKKANKMLLRASQTLEHSTGLTLGSRRSGLHQVGVYSNKRTNTPVKESREDVVDEQEMENYLVCVMALQRLMQSERSLMVGIIPLQHHHQVFEIVIREAMDLVVQDGEVGVGNWSILLEIFTRSLDYNIASRAKRCINRHDFAAVLVVFPILKHLLTMKPEFERTVEGCDFYVRSKFASILNTLHGTGSKALEEFVESVRSDPSTQLPKDGTVHELTSNVLVFLEQLLDYVDTIGGVLSQESLYSNALTLVPNASKVDKNKVLLGIYISECRCESISFSFESNTNFGSITSIEKVLVQLSSTLFSKSDLYNDMCLRAVFRLNNTHYVLKALQRSGLLDLVRLSEPECEEMYHQMIQDHKTAYCQSWSKILSHIWSGEDGPIALVFVGKLRDKDRNLIKERFAGFNKEMEEIAKVQRGYSIPDVELRECLKRDNKEYILPKYNAFYEKYSNIPFTKNPEKYIKYTSEQVSALIDRFFDVAA</sequence>
<evidence type="ECO:0000256" key="3">
    <source>
        <dbReference type="ARBA" id="ARBA00022483"/>
    </source>
</evidence>
<keyword evidence="5" id="KW-0653">Protein transport</keyword>
<protein>
    <recommendedName>
        <fullName evidence="4 5">Exocyst complex component 7</fullName>
    </recommendedName>
    <alternativeName>
        <fullName evidence="5">Exocyst complex component Exo70</fullName>
    </alternativeName>
</protein>
<evidence type="ECO:0000313" key="8">
    <source>
        <dbReference type="EMBL" id="CAD7462409.1"/>
    </source>
</evidence>
<accession>A0A7R9IQA5</accession>